<evidence type="ECO:0000313" key="3">
    <source>
        <dbReference type="Proteomes" id="UP000181790"/>
    </source>
</evidence>
<dbReference type="RefSeq" id="WP_071502771.1">
    <property type="nucleotide sequence ID" value="NZ_MORL01000003.1"/>
</dbReference>
<gene>
    <name evidence="2" type="ORF">BLX24_06670</name>
</gene>
<reference evidence="2 3" key="1">
    <citation type="submission" date="2016-10" db="EMBL/GenBank/DDBJ databases">
        <title>Arsenicibacter rosenii gen. nov., sp. nov., an efficient arsenic-methylating bacterium isolated from an arsenic-contaminated paddy soil.</title>
        <authorList>
            <person name="Huang K."/>
        </authorList>
    </citation>
    <scope>NUCLEOTIDE SEQUENCE [LARGE SCALE GENOMIC DNA]</scope>
    <source>
        <strain evidence="2 3">SM-1</strain>
    </source>
</reference>
<dbReference type="AlphaFoldDB" id="A0A1S2VLC1"/>
<name>A0A1S2VLC1_9BACT</name>
<sequence>MNAIKNLLFTGMLAGLAACQASSDGSISPGAGVGGSMARFTVAGDMLYTVNSTSLQLYHIANSANPVKGDKIRLGFGVETIFPYGKNLFIGTQTGVYIFDITQPASPKKLALYQHIMSCDPVVAQGNLAFSTLRSGTACRNGGIVGANVLDVIDFTNPSAPKLLKSYPMQNPHGLGVDGNLLFVSEGDYGLKVLDITDPLNAKEIAWFKDIKTYDVIPNQKVLIVTGPDGLFQYSYANPKDITLLSKLPIE</sequence>
<comment type="caution">
    <text evidence="2">The sequence shown here is derived from an EMBL/GenBank/DDBJ whole genome shotgun (WGS) entry which is preliminary data.</text>
</comment>
<dbReference type="SUPFAM" id="SSF63829">
    <property type="entry name" value="Calcium-dependent phosphotriesterase"/>
    <property type="match status" value="1"/>
</dbReference>
<evidence type="ECO:0000313" key="2">
    <source>
        <dbReference type="EMBL" id="OIN59554.1"/>
    </source>
</evidence>
<organism evidence="2 3">
    <name type="scientific">Arsenicibacter rosenii</name>
    <dbReference type="NCBI Taxonomy" id="1750698"/>
    <lineage>
        <taxon>Bacteria</taxon>
        <taxon>Pseudomonadati</taxon>
        <taxon>Bacteroidota</taxon>
        <taxon>Cytophagia</taxon>
        <taxon>Cytophagales</taxon>
        <taxon>Spirosomataceae</taxon>
        <taxon>Arsenicibacter</taxon>
    </lineage>
</organism>
<feature type="signal peptide" evidence="1">
    <location>
        <begin position="1"/>
        <end position="17"/>
    </location>
</feature>
<evidence type="ECO:0008006" key="4">
    <source>
        <dbReference type="Google" id="ProtNLM"/>
    </source>
</evidence>
<protein>
    <recommendedName>
        <fullName evidence="4">LVIVD repeat-containing protein</fullName>
    </recommendedName>
</protein>
<dbReference type="Proteomes" id="UP000181790">
    <property type="component" value="Unassembled WGS sequence"/>
</dbReference>
<dbReference type="EMBL" id="MORL01000003">
    <property type="protein sequence ID" value="OIN59554.1"/>
    <property type="molecule type" value="Genomic_DNA"/>
</dbReference>
<feature type="chain" id="PRO_5010291535" description="LVIVD repeat-containing protein" evidence="1">
    <location>
        <begin position="18"/>
        <end position="251"/>
    </location>
</feature>
<proteinExistence type="predicted"/>
<evidence type="ECO:0000256" key="1">
    <source>
        <dbReference type="SAM" id="SignalP"/>
    </source>
</evidence>
<accession>A0A1S2VLC1</accession>
<keyword evidence="1" id="KW-0732">Signal</keyword>
<dbReference type="PROSITE" id="PS51257">
    <property type="entry name" value="PROKAR_LIPOPROTEIN"/>
    <property type="match status" value="1"/>
</dbReference>
<dbReference type="Pfam" id="PF08309">
    <property type="entry name" value="LVIVD"/>
    <property type="match status" value="2"/>
</dbReference>
<keyword evidence="3" id="KW-1185">Reference proteome</keyword>
<dbReference type="InterPro" id="IPR013211">
    <property type="entry name" value="LVIVD"/>
</dbReference>